<dbReference type="Proteomes" id="UP000273443">
    <property type="component" value="Chromosome"/>
</dbReference>
<evidence type="ECO:0000313" key="20">
    <source>
        <dbReference type="Proteomes" id="UP000273443"/>
    </source>
</evidence>
<evidence type="ECO:0000313" key="7">
    <source>
        <dbReference type="EMBL" id="AZF76144.1"/>
    </source>
</evidence>
<dbReference type="EMBL" id="CP033237">
    <property type="protein sequence ID" value="AZF73520.1"/>
    <property type="molecule type" value="Genomic_DNA"/>
</dbReference>
<accession>A0A0E3MDJ0</accession>
<dbReference type="EMBL" id="CP033235">
    <property type="protein sequence ID" value="AZF68280.1"/>
    <property type="molecule type" value="Genomic_DNA"/>
</dbReference>
<evidence type="ECO:0000313" key="24">
    <source>
        <dbReference type="Proteomes" id="UP000594632"/>
    </source>
</evidence>
<dbReference type="KEGG" id="ssoa:SULA_1534"/>
<dbReference type="Proteomes" id="UP000267993">
    <property type="component" value="Chromosome"/>
</dbReference>
<evidence type="ECO:0000313" key="6">
    <source>
        <dbReference type="EMBL" id="AZF73520.1"/>
    </source>
</evidence>
<dbReference type="KEGG" id="ssof:SULC_1533"/>
<organism evidence="1 14">
    <name type="scientific">Saccharolobus solfataricus</name>
    <name type="common">Sulfolobus solfataricus</name>
    <dbReference type="NCBI Taxonomy" id="2287"/>
    <lineage>
        <taxon>Archaea</taxon>
        <taxon>Thermoproteota</taxon>
        <taxon>Thermoprotei</taxon>
        <taxon>Sulfolobales</taxon>
        <taxon>Sulfolobaceae</taxon>
        <taxon>Saccharolobus</taxon>
    </lineage>
</organism>
<evidence type="ECO:0000313" key="11">
    <source>
        <dbReference type="EMBL" id="QPG50805.1"/>
    </source>
</evidence>
<dbReference type="Proteomes" id="UP000033085">
    <property type="component" value="Chromosome"/>
</dbReference>
<reference evidence="11 24" key="6">
    <citation type="journal article" date="2020" name="Nat. Commun.">
        <title>The structures of two archaeal type IV pili illuminate evolutionary relationships.</title>
        <authorList>
            <person name="Wang F."/>
            <person name="Baquero D.P."/>
            <person name="Su Z."/>
            <person name="Beltran L.C."/>
            <person name="Prangishvili D."/>
            <person name="Krupovic M."/>
            <person name="Egelman E.H."/>
        </authorList>
    </citation>
    <scope>NUCLEOTIDE SEQUENCE [LARGE SCALE GENOMIC DNA]</scope>
    <source>
        <strain evidence="11 24">POZ149</strain>
    </source>
</reference>
<dbReference type="Proteomes" id="UP000033106">
    <property type="component" value="Chromosome"/>
</dbReference>
<evidence type="ECO:0000313" key="16">
    <source>
        <dbReference type="Proteomes" id="UP000076770"/>
    </source>
</evidence>
<evidence type="ECO:0000313" key="21">
    <source>
        <dbReference type="Proteomes" id="UP000275843"/>
    </source>
</evidence>
<reference evidence="13 14" key="1">
    <citation type="journal article" date="2015" name="Genome Announc.">
        <title>Complete Genome Sequence of Sulfolobus solfataricus Strain 98/2 and Evolved Derivatives.</title>
        <authorList>
            <person name="McCarthy S."/>
            <person name="Gradnigo J."/>
            <person name="Johnson T."/>
            <person name="Payne S."/>
            <person name="Lipzen A."/>
            <person name="Martin J."/>
            <person name="Schackwitz W."/>
            <person name="Moriyama E."/>
            <person name="Blum P."/>
        </authorList>
    </citation>
    <scope>NUCLEOTIDE SEQUENCE [LARGE SCALE GENOMIC DNA]</scope>
    <source>
        <strain evidence="13">98/2 SULC</strain>
        <strain evidence="1">SARC-B</strain>
        <strain evidence="2">SARC-C</strain>
        <strain evidence="3 15">SULA</strain>
        <strain evidence="14">SULB</strain>
    </source>
</reference>
<dbReference type="EMBL" id="CP011055">
    <property type="protein sequence ID" value="AKA73803.1"/>
    <property type="molecule type" value="Genomic_DNA"/>
</dbReference>
<evidence type="ECO:0000313" key="10">
    <source>
        <dbReference type="EMBL" id="AZF83997.1"/>
    </source>
</evidence>
<dbReference type="Proteomes" id="UP000076770">
    <property type="component" value="Chromosome i"/>
</dbReference>
<reference evidence="1" key="5">
    <citation type="submission" date="2018-10" db="EMBL/GenBank/DDBJ databases">
        <authorList>
            <person name="McCarthy S."/>
            <person name="Gradnigo J."/>
            <person name="Johnson T."/>
            <person name="Payne S."/>
            <person name="Lipzen A."/>
            <person name="Schackwitz W."/>
            <person name="Martin J."/>
            <person name="Moriyama E."/>
            <person name="Blum P."/>
        </authorList>
    </citation>
    <scope>NUCLEOTIDE SEQUENCE</scope>
    <source>
        <strain evidence="1">SARC-B</strain>
        <strain evidence="2">SARC-C</strain>
        <strain evidence="3">SULA</strain>
    </source>
</reference>
<dbReference type="Proteomes" id="UP000278715">
    <property type="component" value="Chromosome"/>
</dbReference>
<evidence type="ECO:0000313" key="19">
    <source>
        <dbReference type="Proteomes" id="UP000273194"/>
    </source>
</evidence>
<name>A0A0E3MDJ0_SACSO</name>
<dbReference type="EMBL" id="CP033236">
    <property type="protein sequence ID" value="AZF70900.1"/>
    <property type="molecule type" value="Genomic_DNA"/>
</dbReference>
<evidence type="ECO:0000313" key="23">
    <source>
        <dbReference type="Proteomes" id="UP000282269"/>
    </source>
</evidence>
<evidence type="ECO:0000313" key="14">
    <source>
        <dbReference type="Proteomes" id="UP000033085"/>
    </source>
</evidence>
<evidence type="ECO:0000313" key="8">
    <source>
        <dbReference type="EMBL" id="AZF78755.1"/>
    </source>
</evidence>
<dbReference type="Proteomes" id="UP000273194">
    <property type="component" value="Chromosome"/>
</dbReference>
<evidence type="ECO:0000313" key="1">
    <source>
        <dbReference type="EMBL" id="AKA73803.1"/>
    </source>
</evidence>
<evidence type="ECO:0000313" key="12">
    <source>
        <dbReference type="EMBL" id="SAI84048.1"/>
    </source>
</evidence>
<dbReference type="EMBL" id="CP050869">
    <property type="protein sequence ID" value="QPG50805.1"/>
    <property type="molecule type" value="Genomic_DNA"/>
</dbReference>
<evidence type="ECO:0000313" key="22">
    <source>
        <dbReference type="Proteomes" id="UP000278715"/>
    </source>
</evidence>
<evidence type="ECO:0000313" key="9">
    <source>
        <dbReference type="EMBL" id="AZF81358.1"/>
    </source>
</evidence>
<dbReference type="Proteomes" id="UP000282269">
    <property type="component" value="Chromosome"/>
</dbReference>
<evidence type="ECO:0000313" key="15">
    <source>
        <dbReference type="Proteomes" id="UP000033106"/>
    </source>
</evidence>
<dbReference type="Proteomes" id="UP000269431">
    <property type="component" value="Chromosome"/>
</dbReference>
<evidence type="ECO:0000313" key="17">
    <source>
        <dbReference type="Proteomes" id="UP000267993"/>
    </source>
</evidence>
<dbReference type="Proteomes" id="UP000033057">
    <property type="component" value="Chromosome"/>
</dbReference>
<dbReference type="EMBL" id="CP033240">
    <property type="protein sequence ID" value="AZF81358.1"/>
    <property type="molecule type" value="Genomic_DNA"/>
</dbReference>
<dbReference type="Proteomes" id="UP000594632">
    <property type="component" value="Chromosome"/>
</dbReference>
<dbReference type="EMBL" id="CP011057">
    <property type="protein sequence ID" value="AKA79193.1"/>
    <property type="molecule type" value="Genomic_DNA"/>
</dbReference>
<evidence type="ECO:0000313" key="5">
    <source>
        <dbReference type="EMBL" id="AZF70900.1"/>
    </source>
</evidence>
<evidence type="ECO:0000313" key="13">
    <source>
        <dbReference type="Proteomes" id="UP000033057"/>
    </source>
</evidence>
<evidence type="ECO:0000313" key="2">
    <source>
        <dbReference type="EMBL" id="AKA76500.1"/>
    </source>
</evidence>
<dbReference type="EMBL" id="CP033239">
    <property type="protein sequence ID" value="AZF78755.1"/>
    <property type="molecule type" value="Genomic_DNA"/>
</dbReference>
<protein>
    <submittedName>
        <fullName evidence="1">Uncharacterized protein</fullName>
    </submittedName>
</protein>
<dbReference type="PATRIC" id="fig|2287.6.peg.1580"/>
<dbReference type="EMBL" id="CP033241">
    <property type="protein sequence ID" value="AZF83997.1"/>
    <property type="molecule type" value="Genomic_DNA"/>
</dbReference>
<reference evidence="17 18" key="4">
    <citation type="journal article" date="2018" name="Proc. Natl. Acad. Sci. U.S.A.">
        <title>Nonmutational mechanism of inheritance in the Archaeon Sulfolobus solfataricus.</title>
        <authorList>
            <person name="Payne S."/>
            <person name="McCarthy S."/>
            <person name="Johnson T."/>
            <person name="North E."/>
            <person name="Blum P."/>
        </authorList>
    </citation>
    <scope>NUCLEOTIDE SEQUENCE [LARGE SCALE GENOMIC DNA]</scope>
    <source>
        <strain evidence="5 17">SARC-H</strain>
        <strain evidence="6 21">SARC-I</strain>
        <strain evidence="8 22">SARC-N</strain>
        <strain evidence="9 23">SARC-O</strain>
        <strain evidence="10 18">SUL120</strain>
        <strain evidence="4 19">SULG</strain>
        <strain evidence="7 20">SULM</strain>
    </source>
</reference>
<dbReference type="EMBL" id="CP011056">
    <property type="protein sequence ID" value="AKA76500.1"/>
    <property type="molecule type" value="Genomic_DNA"/>
</dbReference>
<reference evidence="12" key="2">
    <citation type="submission" date="2016-04" db="EMBL/GenBank/DDBJ databases">
        <authorList>
            <person name="Evans L.H."/>
            <person name="Alamgir A."/>
            <person name="Owens N."/>
            <person name="Weber N.D."/>
            <person name="Virtaneva K."/>
            <person name="Barbian K."/>
            <person name="Babar A."/>
            <person name="Rosenke K."/>
        </authorList>
    </citation>
    <scope>NUCLEOTIDE SEQUENCE</scope>
    <source>
        <strain evidence="12">P1</strain>
    </source>
</reference>
<gene>
    <name evidence="11" type="ORF">HFC64_14110</name>
    <name evidence="12" type="ORF">SSOP1_0493</name>
    <name evidence="3" type="ORF">SULA_1534</name>
    <name evidence="1" type="ORF">SULB_1535</name>
    <name evidence="2" type="ORF">SULC_1533</name>
    <name evidence="4" type="ORF">SULG_07650</name>
    <name evidence="5" type="ORF">SULH_07650</name>
    <name evidence="6" type="ORF">SULI_07650</name>
    <name evidence="7" type="ORF">SULM_07650</name>
    <name evidence="8" type="ORF">SULN_07650</name>
    <name evidence="9" type="ORF">SULO_07660</name>
    <name evidence="10" type="ORF">SULZ_07910</name>
</gene>
<evidence type="ECO:0000313" key="18">
    <source>
        <dbReference type="Proteomes" id="UP000269431"/>
    </source>
</evidence>
<dbReference type="Proteomes" id="UP000275843">
    <property type="component" value="Chromosome"/>
</dbReference>
<reference evidence="16" key="3">
    <citation type="submission" date="2016-04" db="EMBL/GenBank/DDBJ databases">
        <authorList>
            <person name="Shah S.A."/>
            <person name="Garrett R.A."/>
        </authorList>
    </citation>
    <scope>NUCLEOTIDE SEQUENCE [LARGE SCALE GENOMIC DNA]</scope>
    <source>
        <strain evidence="16">ATCC 35091 / DSM 1616 / JCM 8930 / NBRC 15331 / P1</strain>
    </source>
</reference>
<sequence length="106" mass="12428">MRTLPTRTSCISAPAFRDIDPHLVVHHQIILCDFFILTYINFTVYRKLLITAETQEIEELTKLIRVYFQLDEVLSFVLEELEDDEVIAELSATKDKIRKAIERMIS</sequence>
<proteinExistence type="predicted"/>
<dbReference type="AlphaFoldDB" id="A0A0E3MDJ0"/>
<evidence type="ECO:0000313" key="4">
    <source>
        <dbReference type="EMBL" id="AZF68280.1"/>
    </source>
</evidence>
<dbReference type="EMBL" id="LT549890">
    <property type="protein sequence ID" value="SAI84048.1"/>
    <property type="molecule type" value="Genomic_DNA"/>
</dbReference>
<dbReference type="EMBL" id="CP033238">
    <property type="protein sequence ID" value="AZF76144.1"/>
    <property type="molecule type" value="Genomic_DNA"/>
</dbReference>
<dbReference type="KEGG" id="ssol:SULB_1535"/>
<evidence type="ECO:0000313" key="3">
    <source>
        <dbReference type="EMBL" id="AKA79193.1"/>
    </source>
</evidence>